<evidence type="ECO:0000256" key="4">
    <source>
        <dbReference type="ARBA" id="ARBA00023136"/>
    </source>
</evidence>
<dbReference type="CDD" id="cd13639">
    <property type="entry name" value="PBP2_OpuAC_like"/>
    <property type="match status" value="1"/>
</dbReference>
<dbReference type="PANTHER" id="PTHR47737">
    <property type="entry name" value="GLYCINE BETAINE/PROLINE BETAINE TRANSPORT SYSTEM PERMEASE PROTEIN PROW"/>
    <property type="match status" value="1"/>
</dbReference>
<keyword evidence="11" id="KW-1185">Reference proteome</keyword>
<evidence type="ECO:0000256" key="5">
    <source>
        <dbReference type="SAM" id="MobiDB-lite"/>
    </source>
</evidence>
<dbReference type="Proteomes" id="UP000178666">
    <property type="component" value="Chromosome"/>
</dbReference>
<evidence type="ECO:0000256" key="1">
    <source>
        <dbReference type="ARBA" id="ARBA00004236"/>
    </source>
</evidence>
<reference evidence="8 10" key="2">
    <citation type="submission" date="2016-02" db="EMBL/GenBank/DDBJ databases">
        <title>Complete Genome Sequence of Propionibacterium acidipropionici ATCC 55737.</title>
        <authorList>
            <person name="Luna Flores C.H."/>
            <person name="Nielsen L.K."/>
            <person name="Marcellin E."/>
        </authorList>
    </citation>
    <scope>NUCLEOTIDE SEQUENCE [LARGE SCALE GENOMIC DNA]</scope>
    <source>
        <strain evidence="8 10">ATCC 55737</strain>
    </source>
</reference>
<dbReference type="EMBL" id="CP015970">
    <property type="protein sequence ID" value="AOZ47777.1"/>
    <property type="molecule type" value="Genomic_DNA"/>
</dbReference>
<keyword evidence="6" id="KW-0732">Signal</keyword>
<dbReference type="EMBL" id="CP014352">
    <property type="protein sequence ID" value="AMS06324.1"/>
    <property type="molecule type" value="Genomic_DNA"/>
</dbReference>
<evidence type="ECO:0000256" key="2">
    <source>
        <dbReference type="ARBA" id="ARBA00022448"/>
    </source>
</evidence>
<feature type="domain" description="ABC-type glycine betaine transport system substrate-binding" evidence="7">
    <location>
        <begin position="74"/>
        <end position="323"/>
    </location>
</feature>
<dbReference type="Gene3D" id="3.40.190.100">
    <property type="entry name" value="Glycine betaine-binding periplasmic protein, domain 2"/>
    <property type="match status" value="1"/>
</dbReference>
<dbReference type="GO" id="GO:0005275">
    <property type="term" value="F:amine transmembrane transporter activity"/>
    <property type="evidence" value="ECO:0007669"/>
    <property type="project" value="TreeGrafter"/>
</dbReference>
<keyword evidence="2" id="KW-0813">Transport</keyword>
<dbReference type="GO" id="GO:0043190">
    <property type="term" value="C:ATP-binding cassette (ABC) transporter complex"/>
    <property type="evidence" value="ECO:0007669"/>
    <property type="project" value="InterPro"/>
</dbReference>
<dbReference type="SUPFAM" id="SSF53850">
    <property type="entry name" value="Periplasmic binding protein-like II"/>
    <property type="match status" value="1"/>
</dbReference>
<dbReference type="PROSITE" id="PS51257">
    <property type="entry name" value="PROKAR_LIPOPROTEIN"/>
    <property type="match status" value="1"/>
</dbReference>
<dbReference type="Proteomes" id="UP000075221">
    <property type="component" value="Chromosome"/>
</dbReference>
<sequence length="343" mass="37129">MKPVTKKRKLLAVVALLSAGAMTLSGCGASNSGGGSGEASSTDNPSSNVDQKWANCKVTDGAKDASDLKADSKKDITIGAFNGWDESFATAHLLKYQLDKEGYNVTVKGFDAGPGYTGLANGDIDLITDAWLPLTHADYMKKFGSKLESMGCWYDNAKLTIAVNKDSKAKSIADLESMSSDFGNTLYGIEAGAGETKVVQDTMIPKYGLKKMQLKVSSTPAMLSQLKKSTDAKKDVAVTLWRPHWAYESFPVRDLEDPKGAMGGAEKIYSFGRPGLEKDNPRAAQLVKNLAFSDKELSSLENVMFSSKEYNGKNNDKAVAEWASQNSDWLQKWEQGKLTGNQK</sequence>
<evidence type="ECO:0000256" key="3">
    <source>
        <dbReference type="ARBA" id="ARBA00022475"/>
    </source>
</evidence>
<protein>
    <submittedName>
        <fullName evidence="8">Glycine/betaine ABC transporter substrate-binding protein</fullName>
    </submittedName>
</protein>
<feature type="signal peptide" evidence="6">
    <location>
        <begin position="1"/>
        <end position="23"/>
    </location>
</feature>
<dbReference type="Gene3D" id="3.40.190.10">
    <property type="entry name" value="Periplasmic binding protein-like II"/>
    <property type="match status" value="1"/>
</dbReference>
<reference evidence="9 11" key="1">
    <citation type="journal article" date="2016" name="Plant Dis.">
        <title>Improved production of propionic acid using genome shuffling.</title>
        <authorList>
            <person name="Luna-Flores C.H."/>
            <person name="Palfreyman R.W."/>
            <person name="Kromer J.O."/>
            <person name="Nielsen L.K."/>
            <person name="Marcellin E."/>
        </authorList>
    </citation>
    <scope>NUCLEOTIDE SEQUENCE [LARGE SCALE GENOMIC DNA]</scope>
    <source>
        <strain evidence="9 11">F3E8</strain>
    </source>
</reference>
<dbReference type="PANTHER" id="PTHR47737:SF1">
    <property type="entry name" value="GLYCINE BETAINE_PROLINE BETAINE TRANSPORT SYSTEM PERMEASE PROTEIN PROW"/>
    <property type="match status" value="1"/>
</dbReference>
<dbReference type="Pfam" id="PF04069">
    <property type="entry name" value="OpuAC"/>
    <property type="match status" value="1"/>
</dbReference>
<feature type="chain" id="PRO_5042094508" evidence="6">
    <location>
        <begin position="24"/>
        <end position="343"/>
    </location>
</feature>
<evidence type="ECO:0000313" key="9">
    <source>
        <dbReference type="EMBL" id="AOZ47777.1"/>
    </source>
</evidence>
<dbReference type="GO" id="GO:0015871">
    <property type="term" value="P:choline transport"/>
    <property type="evidence" value="ECO:0007669"/>
    <property type="project" value="TreeGrafter"/>
</dbReference>
<feature type="region of interest" description="Disordered" evidence="5">
    <location>
        <begin position="32"/>
        <end position="51"/>
    </location>
</feature>
<accession>A0AAC9AP14</accession>
<evidence type="ECO:0000313" key="8">
    <source>
        <dbReference type="EMBL" id="AMS06324.1"/>
    </source>
</evidence>
<dbReference type="RefSeq" id="WP_062820200.1">
    <property type="nucleotide sequence ID" value="NZ_CP014352.1"/>
</dbReference>
<evidence type="ECO:0000313" key="10">
    <source>
        <dbReference type="Proteomes" id="UP000075221"/>
    </source>
</evidence>
<keyword evidence="4" id="KW-0472">Membrane</keyword>
<comment type="subcellular location">
    <subcellularLocation>
        <location evidence="1">Cell membrane</location>
    </subcellularLocation>
</comment>
<evidence type="ECO:0000256" key="6">
    <source>
        <dbReference type="SAM" id="SignalP"/>
    </source>
</evidence>
<evidence type="ECO:0000313" key="11">
    <source>
        <dbReference type="Proteomes" id="UP000178666"/>
    </source>
</evidence>
<dbReference type="InterPro" id="IPR007210">
    <property type="entry name" value="ABC_Gly_betaine_transp_sub-bd"/>
</dbReference>
<dbReference type="AlphaFoldDB" id="A0AAC9AP14"/>
<gene>
    <name evidence="9" type="ORF">A8L58_15065</name>
    <name evidence="8" type="ORF">AXH35_13610</name>
</gene>
<keyword evidence="3" id="KW-1003">Cell membrane</keyword>
<organism evidence="8 10">
    <name type="scientific">Acidipropionibacterium acidipropionici</name>
    <dbReference type="NCBI Taxonomy" id="1748"/>
    <lineage>
        <taxon>Bacteria</taxon>
        <taxon>Bacillati</taxon>
        <taxon>Actinomycetota</taxon>
        <taxon>Actinomycetes</taxon>
        <taxon>Propionibacteriales</taxon>
        <taxon>Propionibacteriaceae</taxon>
        <taxon>Acidipropionibacterium</taxon>
    </lineage>
</organism>
<proteinExistence type="predicted"/>
<dbReference type="GO" id="GO:0031460">
    <property type="term" value="P:glycine betaine transport"/>
    <property type="evidence" value="ECO:0007669"/>
    <property type="project" value="TreeGrafter"/>
</dbReference>
<dbReference type="GO" id="GO:0015226">
    <property type="term" value="F:carnitine transmembrane transporter activity"/>
    <property type="evidence" value="ECO:0007669"/>
    <property type="project" value="TreeGrafter"/>
</dbReference>
<evidence type="ECO:0000259" key="7">
    <source>
        <dbReference type="Pfam" id="PF04069"/>
    </source>
</evidence>
<name>A0AAC9AP14_9ACTN</name>